<dbReference type="EMBL" id="JBJYXY010000001">
    <property type="protein sequence ID" value="MFN2974478.1"/>
    <property type="molecule type" value="Genomic_DNA"/>
</dbReference>
<sequence>MSVVSRRALLASGLAGGAALAAPRFLRALPAATATSSRIYIGTIGTESGVGIHVADWNATDGTIGPLELAAELASPTFLALSRRGGSTFLYAVSEIDSPNAPVTAFAVEPGSRKLRKLNQLETGGSGPTHLSVSPDGRTVVVANYGGGSVTSFHVAADGSLEKAVSHEQYHGSGPYKGRQEAPHTHSAQVTPDGRSVLVNDLGLDRIFVYELDPATSVIRPAQTPFWSAKPGSGPRHIAFSPKGDLIYSTDELTSNVDVLRWNAHARTLTPLASYSTLPQGFTPNTAFVGEVAVSRDGRNVYCGNRVADHTIAVFATDAKNPASLKPLEFASSGGRNCRHITLDPTDRWMVISHQESKDLTVLARDRATGKLSAPVHQYPAPRPMCVVFA</sequence>
<dbReference type="InterPro" id="IPR015943">
    <property type="entry name" value="WD40/YVTN_repeat-like_dom_sf"/>
</dbReference>
<dbReference type="InterPro" id="IPR019405">
    <property type="entry name" value="Lactonase_7-beta_prop"/>
</dbReference>
<evidence type="ECO:0000256" key="3">
    <source>
        <dbReference type="SAM" id="MobiDB-lite"/>
    </source>
</evidence>
<evidence type="ECO:0000313" key="5">
    <source>
        <dbReference type="EMBL" id="MFN2974478.1"/>
    </source>
</evidence>
<dbReference type="PROSITE" id="PS51318">
    <property type="entry name" value="TAT"/>
    <property type="match status" value="1"/>
</dbReference>
<keyword evidence="6" id="KW-1185">Reference proteome</keyword>
<dbReference type="SUPFAM" id="SSF51004">
    <property type="entry name" value="C-terminal (heme d1) domain of cytochrome cd1-nitrite reductase"/>
    <property type="match status" value="1"/>
</dbReference>
<comment type="similarity">
    <text evidence="1">Belongs to the cycloisomerase 2 family.</text>
</comment>
<accession>A0ABW9KGZ3</accession>
<organism evidence="5 6">
    <name type="scientific">Terriglobus aquaticus</name>
    <dbReference type="NCBI Taxonomy" id="940139"/>
    <lineage>
        <taxon>Bacteria</taxon>
        <taxon>Pseudomonadati</taxon>
        <taxon>Acidobacteriota</taxon>
        <taxon>Terriglobia</taxon>
        <taxon>Terriglobales</taxon>
        <taxon>Acidobacteriaceae</taxon>
        <taxon>Terriglobus</taxon>
    </lineage>
</organism>
<dbReference type="RefSeq" id="WP_263413958.1">
    <property type="nucleotide sequence ID" value="NZ_BAABBH010000001.1"/>
</dbReference>
<dbReference type="Proteomes" id="UP001634747">
    <property type="component" value="Unassembled WGS sequence"/>
</dbReference>
<dbReference type="Pfam" id="PF10282">
    <property type="entry name" value="Lactonase"/>
    <property type="match status" value="1"/>
</dbReference>
<keyword evidence="2" id="KW-0313">Glucose metabolism</keyword>
<evidence type="ECO:0000313" key="6">
    <source>
        <dbReference type="Proteomes" id="UP001634747"/>
    </source>
</evidence>
<dbReference type="InterPro" id="IPR050282">
    <property type="entry name" value="Cycloisomerase_2"/>
</dbReference>
<gene>
    <name evidence="5" type="ORF">ACK2TP_01750</name>
</gene>
<feature type="region of interest" description="Disordered" evidence="3">
    <location>
        <begin position="168"/>
        <end position="191"/>
    </location>
</feature>
<feature type="chain" id="PRO_5045145518" evidence="4">
    <location>
        <begin position="22"/>
        <end position="390"/>
    </location>
</feature>
<reference evidence="5 6" key="1">
    <citation type="submission" date="2024-12" db="EMBL/GenBank/DDBJ databases">
        <authorList>
            <person name="Lee Y."/>
        </authorList>
    </citation>
    <scope>NUCLEOTIDE SEQUENCE [LARGE SCALE GENOMIC DNA]</scope>
    <source>
        <strain evidence="5 6">03SUJ4</strain>
    </source>
</reference>
<keyword evidence="4" id="KW-0732">Signal</keyword>
<evidence type="ECO:0000256" key="4">
    <source>
        <dbReference type="SAM" id="SignalP"/>
    </source>
</evidence>
<dbReference type="InterPro" id="IPR011048">
    <property type="entry name" value="Haem_d1_sf"/>
</dbReference>
<keyword evidence="2" id="KW-0119">Carbohydrate metabolism</keyword>
<proteinExistence type="inferred from homology"/>
<evidence type="ECO:0000256" key="2">
    <source>
        <dbReference type="ARBA" id="ARBA00022526"/>
    </source>
</evidence>
<evidence type="ECO:0000256" key="1">
    <source>
        <dbReference type="ARBA" id="ARBA00005564"/>
    </source>
</evidence>
<dbReference type="PANTHER" id="PTHR30344">
    <property type="entry name" value="6-PHOSPHOGLUCONOLACTONASE-RELATED"/>
    <property type="match status" value="1"/>
</dbReference>
<dbReference type="PANTHER" id="PTHR30344:SF1">
    <property type="entry name" value="6-PHOSPHOGLUCONOLACTONASE"/>
    <property type="match status" value="1"/>
</dbReference>
<comment type="caution">
    <text evidence="5">The sequence shown here is derived from an EMBL/GenBank/DDBJ whole genome shotgun (WGS) entry which is preliminary data.</text>
</comment>
<name>A0ABW9KGZ3_9BACT</name>
<dbReference type="Gene3D" id="2.130.10.10">
    <property type="entry name" value="YVTN repeat-like/Quinoprotein amine dehydrogenase"/>
    <property type="match status" value="1"/>
</dbReference>
<dbReference type="InterPro" id="IPR006311">
    <property type="entry name" value="TAT_signal"/>
</dbReference>
<protein>
    <submittedName>
        <fullName evidence="5">Lactonase family protein</fullName>
    </submittedName>
</protein>
<feature type="signal peptide" evidence="4">
    <location>
        <begin position="1"/>
        <end position="21"/>
    </location>
</feature>